<evidence type="ECO:0000313" key="2">
    <source>
        <dbReference type="Proteomes" id="UP001178507"/>
    </source>
</evidence>
<proteinExistence type="predicted"/>
<organism evidence="1 2">
    <name type="scientific">Effrenium voratum</name>
    <dbReference type="NCBI Taxonomy" id="2562239"/>
    <lineage>
        <taxon>Eukaryota</taxon>
        <taxon>Sar</taxon>
        <taxon>Alveolata</taxon>
        <taxon>Dinophyceae</taxon>
        <taxon>Suessiales</taxon>
        <taxon>Symbiodiniaceae</taxon>
        <taxon>Effrenium</taxon>
    </lineage>
</organism>
<accession>A0AA36NFP6</accession>
<dbReference type="Proteomes" id="UP001178507">
    <property type="component" value="Unassembled WGS sequence"/>
</dbReference>
<gene>
    <name evidence="1" type="ORF">EVOR1521_LOCUS24691</name>
</gene>
<evidence type="ECO:0008006" key="3">
    <source>
        <dbReference type="Google" id="ProtNLM"/>
    </source>
</evidence>
<reference evidence="1" key="1">
    <citation type="submission" date="2023-08" db="EMBL/GenBank/DDBJ databases">
        <authorList>
            <person name="Chen Y."/>
            <person name="Shah S."/>
            <person name="Dougan E. K."/>
            <person name="Thang M."/>
            <person name="Chan C."/>
        </authorList>
    </citation>
    <scope>NUCLEOTIDE SEQUENCE</scope>
</reference>
<comment type="caution">
    <text evidence="1">The sequence shown here is derived from an EMBL/GenBank/DDBJ whole genome shotgun (WGS) entry which is preliminary data.</text>
</comment>
<sequence>MVDGMARSRSRSPRRQDRPALACVLFGGPASGKTSLGDRLQARLPGFCHISCGDLARLVTEHQGSPLLRNIAKQLADRRRRKVAFARLVAVVTGVIANGLSSTAGIGGIIVNGLRPGDLPAFQIAVGVKCMALIKLDCPKEVMLARLKSREQREGDARLGLGDMDDARRVDAYLEREAAETEILGAEAALRTFFALDTTAPIEDVAAEALRRLSAFAESLGAAGQEAQRAMLLEQVPAIDWPDQISRTAAALDREFHPDGKPRQSP</sequence>
<dbReference type="EMBL" id="CAUJNA010003421">
    <property type="protein sequence ID" value="CAJ1401571.1"/>
    <property type="molecule type" value="Genomic_DNA"/>
</dbReference>
<name>A0AA36NFP6_9DINO</name>
<dbReference type="Pfam" id="PF13238">
    <property type="entry name" value="AAA_18"/>
    <property type="match status" value="1"/>
</dbReference>
<dbReference type="SUPFAM" id="SSF52540">
    <property type="entry name" value="P-loop containing nucleoside triphosphate hydrolases"/>
    <property type="match status" value="1"/>
</dbReference>
<dbReference type="Gene3D" id="3.40.50.300">
    <property type="entry name" value="P-loop containing nucleotide triphosphate hydrolases"/>
    <property type="match status" value="1"/>
</dbReference>
<evidence type="ECO:0000313" key="1">
    <source>
        <dbReference type="EMBL" id="CAJ1401571.1"/>
    </source>
</evidence>
<dbReference type="InterPro" id="IPR027417">
    <property type="entry name" value="P-loop_NTPase"/>
</dbReference>
<protein>
    <recommendedName>
        <fullName evidence="3">Adenylate kinase</fullName>
    </recommendedName>
</protein>
<dbReference type="AlphaFoldDB" id="A0AA36NFP6"/>
<keyword evidence="2" id="KW-1185">Reference proteome</keyword>